<feature type="region of interest" description="Disordered" evidence="1">
    <location>
        <begin position="241"/>
        <end position="313"/>
    </location>
</feature>
<dbReference type="EMBL" id="JAOTPV010000015">
    <property type="protein sequence ID" value="KAJ4475017.1"/>
    <property type="molecule type" value="Genomic_DNA"/>
</dbReference>
<dbReference type="Proteomes" id="UP001150266">
    <property type="component" value="Unassembled WGS sequence"/>
</dbReference>
<evidence type="ECO:0000313" key="2">
    <source>
        <dbReference type="EMBL" id="KAJ4475017.1"/>
    </source>
</evidence>
<protein>
    <submittedName>
        <fullName evidence="2">Uncharacterized protein</fullName>
    </submittedName>
</protein>
<dbReference type="AlphaFoldDB" id="A0A9W9A6C1"/>
<reference evidence="2" key="1">
    <citation type="submission" date="2022-08" db="EMBL/GenBank/DDBJ databases">
        <title>A Global Phylogenomic Analysis of the Shiitake Genus Lentinula.</title>
        <authorList>
            <consortium name="DOE Joint Genome Institute"/>
            <person name="Sierra-Patev S."/>
            <person name="Min B."/>
            <person name="Naranjo-Ortiz M."/>
            <person name="Looney B."/>
            <person name="Konkel Z."/>
            <person name="Slot J.C."/>
            <person name="Sakamoto Y."/>
            <person name="Steenwyk J.L."/>
            <person name="Rokas A."/>
            <person name="Carro J."/>
            <person name="Camarero S."/>
            <person name="Ferreira P."/>
            <person name="Molpeceres G."/>
            <person name="Ruiz-Duenas F.J."/>
            <person name="Serrano A."/>
            <person name="Henrissat B."/>
            <person name="Drula E."/>
            <person name="Hughes K.W."/>
            <person name="Mata J.L."/>
            <person name="Ishikawa N.K."/>
            <person name="Vargas-Isla R."/>
            <person name="Ushijima S."/>
            <person name="Smith C.A."/>
            <person name="Ahrendt S."/>
            <person name="Andreopoulos W."/>
            <person name="He G."/>
            <person name="Labutti K."/>
            <person name="Lipzen A."/>
            <person name="Ng V."/>
            <person name="Riley R."/>
            <person name="Sandor L."/>
            <person name="Barry K."/>
            <person name="Martinez A.T."/>
            <person name="Xiao Y."/>
            <person name="Gibbons J.G."/>
            <person name="Terashima K."/>
            <person name="Grigoriev I.V."/>
            <person name="Hibbett D.S."/>
        </authorList>
    </citation>
    <scope>NUCLEOTIDE SEQUENCE</scope>
    <source>
        <strain evidence="2">JLM2183</strain>
    </source>
</reference>
<comment type="caution">
    <text evidence="2">The sequence shown here is derived from an EMBL/GenBank/DDBJ whole genome shotgun (WGS) entry which is preliminary data.</text>
</comment>
<evidence type="ECO:0000313" key="3">
    <source>
        <dbReference type="Proteomes" id="UP001150266"/>
    </source>
</evidence>
<feature type="compositionally biased region" description="Acidic residues" evidence="1">
    <location>
        <begin position="165"/>
        <end position="175"/>
    </location>
</feature>
<feature type="region of interest" description="Disordered" evidence="1">
    <location>
        <begin position="1"/>
        <end position="26"/>
    </location>
</feature>
<evidence type="ECO:0000256" key="1">
    <source>
        <dbReference type="SAM" id="MobiDB-lite"/>
    </source>
</evidence>
<name>A0A9W9A6C1_9AGAR</name>
<organism evidence="2 3">
    <name type="scientific">Lentinula aciculospora</name>
    <dbReference type="NCBI Taxonomy" id="153920"/>
    <lineage>
        <taxon>Eukaryota</taxon>
        <taxon>Fungi</taxon>
        <taxon>Dikarya</taxon>
        <taxon>Basidiomycota</taxon>
        <taxon>Agaricomycotina</taxon>
        <taxon>Agaricomycetes</taxon>
        <taxon>Agaricomycetidae</taxon>
        <taxon>Agaricales</taxon>
        <taxon>Marasmiineae</taxon>
        <taxon>Omphalotaceae</taxon>
        <taxon>Lentinula</taxon>
    </lineage>
</organism>
<feature type="region of interest" description="Disordered" evidence="1">
    <location>
        <begin position="112"/>
        <end position="213"/>
    </location>
</feature>
<feature type="compositionally biased region" description="Low complexity" evidence="1">
    <location>
        <begin position="287"/>
        <end position="300"/>
    </location>
</feature>
<sequence length="347" mass="38948">MGRPLWSTIYDTPSTEPPPKSPGTWDPSCPFDPDSDAFFANAVVEIPLAEAPPAPELNIQPSFDWPAASSVERLNSLAELVAERRRELLDIMVRRRRSEALDSIRRAREAMVRRQSEREASQSISRVTAVSSIPAAHPSTASLQLGSSDRPVSPPSESRLAELQTEMDTDSDESIVEVPMQFAPPDSRRSREPSLSIDRQNPSSRHPDYATRQTIINTLRTENRDVVFEIERRRTRLREQAQGLDDEESNVNNDRVSSLSLSRQRRESLYSRLLSASGQQGPRSRVSSTPTPTATSSSSTEQMQVAAAPEIETQDEIRRSMAIAYSVFRTRRQREIEARDRYVSLGS</sequence>
<gene>
    <name evidence="2" type="ORF">J3R30DRAFT_3706865</name>
</gene>
<proteinExistence type="predicted"/>
<dbReference type="OrthoDB" id="2988787at2759"/>
<keyword evidence="3" id="KW-1185">Reference proteome</keyword>
<accession>A0A9W9A6C1</accession>
<feature type="compositionally biased region" description="Polar residues" evidence="1">
    <location>
        <begin position="121"/>
        <end position="131"/>
    </location>
</feature>